<sequence>MVGGSARLAWVGAGLARRSNPGQVRRRLRWWTARQAAASGGRGSRAEKCFSLLFWLPESV</sequence>
<dbReference type="EMBL" id="JADCNL010000011">
    <property type="protein sequence ID" value="KAG0460885.1"/>
    <property type="molecule type" value="Genomic_DNA"/>
</dbReference>
<dbReference type="OrthoDB" id="1689567at2759"/>
<reference evidence="1 2" key="1">
    <citation type="journal article" date="2020" name="Nat. Food">
        <title>A phased Vanilla planifolia genome enables genetic improvement of flavour and production.</title>
        <authorList>
            <person name="Hasing T."/>
            <person name="Tang H."/>
            <person name="Brym M."/>
            <person name="Khazi F."/>
            <person name="Huang T."/>
            <person name="Chambers A.H."/>
        </authorList>
    </citation>
    <scope>NUCLEOTIDE SEQUENCE [LARGE SCALE GENOMIC DNA]</scope>
    <source>
        <tissue evidence="1">Leaf</tissue>
    </source>
</reference>
<dbReference type="Proteomes" id="UP000636800">
    <property type="component" value="Chromosome 11"/>
</dbReference>
<keyword evidence="2" id="KW-1185">Reference proteome</keyword>
<evidence type="ECO:0000313" key="2">
    <source>
        <dbReference type="Proteomes" id="UP000636800"/>
    </source>
</evidence>
<protein>
    <submittedName>
        <fullName evidence="1">Uncharacterized protein</fullName>
    </submittedName>
</protein>
<evidence type="ECO:0000313" key="1">
    <source>
        <dbReference type="EMBL" id="KAG0460885.1"/>
    </source>
</evidence>
<proteinExistence type="predicted"/>
<accession>A0A835UHB4</accession>
<gene>
    <name evidence="1" type="ORF">HPP92_021182</name>
</gene>
<comment type="caution">
    <text evidence="1">The sequence shown here is derived from an EMBL/GenBank/DDBJ whole genome shotgun (WGS) entry which is preliminary data.</text>
</comment>
<name>A0A835UHB4_VANPL</name>
<dbReference type="AlphaFoldDB" id="A0A835UHB4"/>
<organism evidence="1 2">
    <name type="scientific">Vanilla planifolia</name>
    <name type="common">Vanilla</name>
    <dbReference type="NCBI Taxonomy" id="51239"/>
    <lineage>
        <taxon>Eukaryota</taxon>
        <taxon>Viridiplantae</taxon>
        <taxon>Streptophyta</taxon>
        <taxon>Embryophyta</taxon>
        <taxon>Tracheophyta</taxon>
        <taxon>Spermatophyta</taxon>
        <taxon>Magnoliopsida</taxon>
        <taxon>Liliopsida</taxon>
        <taxon>Asparagales</taxon>
        <taxon>Orchidaceae</taxon>
        <taxon>Vanilloideae</taxon>
        <taxon>Vanilleae</taxon>
        <taxon>Vanilla</taxon>
    </lineage>
</organism>